<keyword evidence="7" id="KW-0406">Ion transport</keyword>
<evidence type="ECO:0000256" key="4">
    <source>
        <dbReference type="ARBA" id="ARBA00022989"/>
    </source>
</evidence>
<feature type="transmembrane region" description="Helical" evidence="8">
    <location>
        <begin position="186"/>
        <end position="210"/>
    </location>
</feature>
<feature type="transmembrane region" description="Helical" evidence="8">
    <location>
        <begin position="424"/>
        <end position="442"/>
    </location>
</feature>
<dbReference type="GO" id="GO:0015141">
    <property type="term" value="F:succinate transmembrane transporter activity"/>
    <property type="evidence" value="ECO:0007669"/>
    <property type="project" value="TreeGrafter"/>
</dbReference>
<keyword evidence="3 8" id="KW-0812">Transmembrane</keyword>
<keyword evidence="7" id="KW-0813">Transport</keyword>
<dbReference type="GeneTree" id="ENSGT01030000234550"/>
<dbReference type="PANTHER" id="PTHR10283">
    <property type="entry name" value="SOLUTE CARRIER FAMILY 13 MEMBER"/>
    <property type="match status" value="1"/>
</dbReference>
<evidence type="ECO:0000256" key="1">
    <source>
        <dbReference type="ARBA" id="ARBA00004141"/>
    </source>
</evidence>
<organism evidence="9 10">
    <name type="scientific">Neovison vison</name>
    <name type="common">American mink</name>
    <name type="synonym">Mustela vison</name>
    <dbReference type="NCBI Taxonomy" id="452646"/>
    <lineage>
        <taxon>Eukaryota</taxon>
        <taxon>Metazoa</taxon>
        <taxon>Chordata</taxon>
        <taxon>Craniata</taxon>
        <taxon>Vertebrata</taxon>
        <taxon>Euteleostomi</taxon>
        <taxon>Mammalia</taxon>
        <taxon>Eutheria</taxon>
        <taxon>Laurasiatheria</taxon>
        <taxon>Carnivora</taxon>
        <taxon>Caniformia</taxon>
        <taxon>Musteloidea</taxon>
        <taxon>Mustelidae</taxon>
        <taxon>Mustelinae</taxon>
        <taxon>Neogale</taxon>
    </lineage>
</organism>
<reference evidence="9" key="1">
    <citation type="submission" date="2025-08" db="UniProtKB">
        <authorList>
            <consortium name="Ensembl"/>
        </authorList>
    </citation>
    <scope>IDENTIFICATION</scope>
</reference>
<evidence type="ECO:0000256" key="5">
    <source>
        <dbReference type="ARBA" id="ARBA00023053"/>
    </source>
</evidence>
<dbReference type="Pfam" id="PF00939">
    <property type="entry name" value="Na_sulph_symp"/>
    <property type="match status" value="1"/>
</dbReference>
<feature type="transmembrane region" description="Helical" evidence="8">
    <location>
        <begin position="383"/>
        <end position="412"/>
    </location>
</feature>
<evidence type="ECO:0000256" key="2">
    <source>
        <dbReference type="ARBA" id="ARBA00006772"/>
    </source>
</evidence>
<feature type="transmembrane region" description="Helical" evidence="8">
    <location>
        <begin position="38"/>
        <end position="56"/>
    </location>
</feature>
<comment type="similarity">
    <text evidence="2">Belongs to the SLC13A/DASS transporter (TC 2.A.47) family. NADC subfamily.</text>
</comment>
<dbReference type="InterPro" id="IPR001898">
    <property type="entry name" value="SLC13A/DASS"/>
</dbReference>
<evidence type="ECO:0000256" key="6">
    <source>
        <dbReference type="ARBA" id="ARBA00023136"/>
    </source>
</evidence>
<protein>
    <submittedName>
        <fullName evidence="9">Solute carrier family 13 member 3</fullName>
    </submittedName>
</protein>
<feature type="transmembrane region" description="Helical" evidence="8">
    <location>
        <begin position="12"/>
        <end position="31"/>
    </location>
</feature>
<dbReference type="PANTHER" id="PTHR10283:SF62">
    <property type="entry name" value="NA(+)_DICARBOXYLATE COTRANSPORTER 3"/>
    <property type="match status" value="1"/>
</dbReference>
<keyword evidence="4 8" id="KW-1133">Transmembrane helix</keyword>
<name>A0A8C7ASH5_NEOVI</name>
<evidence type="ECO:0000313" key="10">
    <source>
        <dbReference type="Proteomes" id="UP000694425"/>
    </source>
</evidence>
<evidence type="ECO:0000256" key="8">
    <source>
        <dbReference type="SAM" id="Phobius"/>
    </source>
</evidence>
<feature type="transmembrane region" description="Helical" evidence="8">
    <location>
        <begin position="230"/>
        <end position="255"/>
    </location>
</feature>
<evidence type="ECO:0000256" key="3">
    <source>
        <dbReference type="ARBA" id="ARBA00022692"/>
    </source>
</evidence>
<dbReference type="CDD" id="cd01115">
    <property type="entry name" value="SLC13_permease"/>
    <property type="match status" value="1"/>
</dbReference>
<dbReference type="Ensembl" id="ENSNVIT00000013984.1">
    <property type="protein sequence ID" value="ENSNVIP00000011928.1"/>
    <property type="gene ID" value="ENSNVIG00000009356.1"/>
</dbReference>
<keyword evidence="6 8" id="KW-0472">Membrane</keyword>
<accession>A0A8C7ASH5</accession>
<reference evidence="9" key="2">
    <citation type="submission" date="2025-09" db="UniProtKB">
        <authorList>
            <consortium name="Ensembl"/>
        </authorList>
    </citation>
    <scope>IDENTIFICATION</scope>
</reference>
<dbReference type="GO" id="GO:0005886">
    <property type="term" value="C:plasma membrane"/>
    <property type="evidence" value="ECO:0007669"/>
    <property type="project" value="TreeGrafter"/>
</dbReference>
<keyword evidence="10" id="KW-1185">Reference proteome</keyword>
<dbReference type="Proteomes" id="UP000694425">
    <property type="component" value="Unplaced"/>
</dbReference>
<dbReference type="GO" id="GO:0017153">
    <property type="term" value="F:sodium:dicarboxylate symporter activity"/>
    <property type="evidence" value="ECO:0007669"/>
    <property type="project" value="TreeGrafter"/>
</dbReference>
<keyword evidence="7" id="KW-0739">Sodium transport</keyword>
<dbReference type="GO" id="GO:0015137">
    <property type="term" value="F:citrate transmembrane transporter activity"/>
    <property type="evidence" value="ECO:0007669"/>
    <property type="project" value="TreeGrafter"/>
</dbReference>
<sequence length="519" mass="57586">MAMYWCTEALPLSVTALLPIILFPFFGILPSNKVCPQYFLDTNFLFLSGLIMASAIEEWNLHRRIALKVLMLVGVQPARLILGMMVTTSFLSMWLSNTASTAMMLPIASAILKSLFSQNEAEKDLNWQSDESSAAVRRNGLHPVPTEMQFLASPEDKDCPEAEAPLDLLADCEKEEEYRRNIWKGFLISIPYSASIGGTATLTGTAPNLILLGQLKSFFPQCDVVNFGSWFIFAFPLMVLFLLVGWLWISFLYGGMTLRGWRKKKSEIKSDAEDRARAVIREEFQNLGPIKFLSDAVTGVAIVIILFVFPSQRPSFKWWFDFKASNEETEPLLTWKKVQDTVPWNIILLLGGGFAMAKGCEESGLSAWIGGQLHPLENVPPALAVLLITVVIAFFTEFASNTATIIIFLPVLAELAIRLRVHPLYLMIPGTVGCSYAFMLPVSTPPNSIAFASGHLLVKDMVRTGLLMNLMGVLLLSLAMNTWAQTIFQLGVFPDWADIHSANITALPSALANDTFRTL</sequence>
<evidence type="ECO:0000313" key="9">
    <source>
        <dbReference type="Ensembl" id="ENSNVIP00000011928.1"/>
    </source>
</evidence>
<feature type="transmembrane region" description="Helical" evidence="8">
    <location>
        <begin position="290"/>
        <end position="309"/>
    </location>
</feature>
<proteinExistence type="inferred from homology"/>
<feature type="transmembrane region" description="Helical" evidence="8">
    <location>
        <begin position="462"/>
        <end position="480"/>
    </location>
</feature>
<comment type="subcellular location">
    <subcellularLocation>
        <location evidence="1">Membrane</location>
        <topology evidence="1">Multi-pass membrane protein</topology>
    </subcellularLocation>
</comment>
<keyword evidence="5" id="KW-0915">Sodium</keyword>
<dbReference type="AlphaFoldDB" id="A0A8C7ASH5"/>
<evidence type="ECO:0000256" key="7">
    <source>
        <dbReference type="ARBA" id="ARBA00023201"/>
    </source>
</evidence>